<proteinExistence type="predicted"/>
<dbReference type="InterPro" id="IPR000979">
    <property type="entry name" value="Phosphodiesterase_MJ0936/Vps29"/>
</dbReference>
<keyword evidence="2" id="KW-1185">Reference proteome</keyword>
<dbReference type="InterPro" id="IPR029052">
    <property type="entry name" value="Metallo-depent_PP-like"/>
</dbReference>
<gene>
    <name evidence="1" type="ORF">DAPK24_001690</name>
</gene>
<sequence length="234" mass="24979">MLIVVLSDLRIPTSTASLPPQFAALLKQKSRIDKVLLLGDSITELNNKSKLILKLELGLVNEDKGEDGDEEEKEEGTSDELLDIISPIPNSVIKIDGLSIGCCSSLHVPRGDPLTLLSISRQLNVDILLVPPSGPIGKSAMGGTIGGINGGSEAYTLDDTLFVCPGSATGAFIPGNDNNNNDSDNKETRPPSFCLLETIPEGPDNTLAQCTLYIYTLDPNTNQVSIDKLSYTKK</sequence>
<reference evidence="1 2" key="1">
    <citation type="journal article" date="2023" name="Elife">
        <title>Identification of key yeast species and microbe-microbe interactions impacting larval growth of Drosophila in the wild.</title>
        <authorList>
            <person name="Mure A."/>
            <person name="Sugiura Y."/>
            <person name="Maeda R."/>
            <person name="Honda K."/>
            <person name="Sakurai N."/>
            <person name="Takahashi Y."/>
            <person name="Watada M."/>
            <person name="Katoh T."/>
            <person name="Gotoh A."/>
            <person name="Gotoh Y."/>
            <person name="Taniguchi I."/>
            <person name="Nakamura K."/>
            <person name="Hayashi T."/>
            <person name="Katayama T."/>
            <person name="Uemura T."/>
            <person name="Hattori Y."/>
        </authorList>
    </citation>
    <scope>NUCLEOTIDE SEQUENCE [LARGE SCALE GENOMIC DNA]</scope>
    <source>
        <strain evidence="1 2">PK-24</strain>
    </source>
</reference>
<dbReference type="SUPFAM" id="SSF56300">
    <property type="entry name" value="Metallo-dependent phosphatases"/>
    <property type="match status" value="1"/>
</dbReference>
<evidence type="ECO:0000313" key="1">
    <source>
        <dbReference type="EMBL" id="GMM43594.1"/>
    </source>
</evidence>
<protein>
    <submittedName>
        <fullName evidence="1">Retromer subunit</fullName>
    </submittedName>
</protein>
<dbReference type="AlphaFoldDB" id="A0AAV5QYV3"/>
<dbReference type="Gene3D" id="3.60.21.10">
    <property type="match status" value="1"/>
</dbReference>
<comment type="caution">
    <text evidence="1">The sequence shown here is derived from an EMBL/GenBank/DDBJ whole genome shotgun (WGS) entry which is preliminary data.</text>
</comment>
<accession>A0AAV5QYV3</accession>
<name>A0AAV5QYV3_PICKL</name>
<dbReference type="PANTHER" id="PTHR11124">
    <property type="entry name" value="VACUOLAR SORTING PROTEIN VPS29"/>
    <property type="match status" value="1"/>
</dbReference>
<dbReference type="Proteomes" id="UP001378960">
    <property type="component" value="Unassembled WGS sequence"/>
</dbReference>
<organism evidence="1 2">
    <name type="scientific">Pichia kluyveri</name>
    <name type="common">Yeast</name>
    <dbReference type="NCBI Taxonomy" id="36015"/>
    <lineage>
        <taxon>Eukaryota</taxon>
        <taxon>Fungi</taxon>
        <taxon>Dikarya</taxon>
        <taxon>Ascomycota</taxon>
        <taxon>Saccharomycotina</taxon>
        <taxon>Pichiomycetes</taxon>
        <taxon>Pichiales</taxon>
        <taxon>Pichiaceae</taxon>
        <taxon>Pichia</taxon>
    </lineage>
</organism>
<evidence type="ECO:0000313" key="2">
    <source>
        <dbReference type="Proteomes" id="UP001378960"/>
    </source>
</evidence>
<dbReference type="EMBL" id="BTGB01000001">
    <property type="protein sequence ID" value="GMM43594.1"/>
    <property type="molecule type" value="Genomic_DNA"/>
</dbReference>